<dbReference type="EMBL" id="JAFBED010000001">
    <property type="protein sequence ID" value="MBM7618739.1"/>
    <property type="molecule type" value="Genomic_DNA"/>
</dbReference>
<evidence type="ECO:0000256" key="1">
    <source>
        <dbReference type="ARBA" id="ARBA00022801"/>
    </source>
</evidence>
<sequence>MNLLTLNCHSWQEENQMEKIQHLAQTIKEKAYDVIALQEVSQSIDAPLVRENIKENNYGLVLLQELKKLGVQDYQLVWDFAHMGYDTYEEGLAILTRLPLVKSHSFFVSKGTDTDYWKTRKIVGVTVEYAGRELSFYTCHLGWWTDEEEPARYQIEQLLHEAQGCGTPFFLMGDFNNSAHIKGEGYELLTVENGLYDTYLFAKEKDSGITVRGKIAGWDDNKQDLRIDLILASEQVDVASSLVIFNGENKEVVSDHFGVEVRVRL</sequence>
<accession>A0ABS2NVR7</accession>
<dbReference type="Proteomes" id="UP000737402">
    <property type="component" value="Unassembled WGS sequence"/>
</dbReference>
<feature type="domain" description="Endonuclease/exonuclease/phosphatase" evidence="2">
    <location>
        <begin position="19"/>
        <end position="256"/>
    </location>
</feature>
<comment type="caution">
    <text evidence="3">The sequence shown here is derived from an EMBL/GenBank/DDBJ whole genome shotgun (WGS) entry which is preliminary data.</text>
</comment>
<evidence type="ECO:0000313" key="3">
    <source>
        <dbReference type="EMBL" id="MBM7618739.1"/>
    </source>
</evidence>
<evidence type="ECO:0000313" key="4">
    <source>
        <dbReference type="Proteomes" id="UP000737402"/>
    </source>
</evidence>
<gene>
    <name evidence="3" type="ORF">JOC95_000581</name>
</gene>
<protein>
    <submittedName>
        <fullName evidence="3">Maltose 6'-phosphate phosphatase</fullName>
        <ecNumber evidence="3">3.1.3.90</ecNumber>
    </submittedName>
</protein>
<dbReference type="CDD" id="cd09079">
    <property type="entry name" value="RgfB-like"/>
    <property type="match status" value="1"/>
</dbReference>
<dbReference type="PANTHER" id="PTHR15822:SF23">
    <property type="entry name" value="ENDONUCLEASE_EXONUCLEASE_PHOSPHATASE FAMILY PROTEIN"/>
    <property type="match status" value="1"/>
</dbReference>
<dbReference type="EC" id="3.1.3.90" evidence="3"/>
<dbReference type="RefSeq" id="WP_204413166.1">
    <property type="nucleotide sequence ID" value="NZ_JAFBED010000001.1"/>
</dbReference>
<dbReference type="InterPro" id="IPR005135">
    <property type="entry name" value="Endo/exonuclease/phosphatase"/>
</dbReference>
<organism evidence="3 4">
    <name type="scientific">Sutcliffiella tianshenii</name>
    <dbReference type="NCBI Taxonomy" id="1463404"/>
    <lineage>
        <taxon>Bacteria</taxon>
        <taxon>Bacillati</taxon>
        <taxon>Bacillota</taxon>
        <taxon>Bacilli</taxon>
        <taxon>Bacillales</taxon>
        <taxon>Bacillaceae</taxon>
        <taxon>Sutcliffiella</taxon>
    </lineage>
</organism>
<dbReference type="Pfam" id="PF03372">
    <property type="entry name" value="Exo_endo_phos"/>
    <property type="match status" value="1"/>
</dbReference>
<dbReference type="InterPro" id="IPR051547">
    <property type="entry name" value="TDP2-like"/>
</dbReference>
<dbReference type="SUPFAM" id="SSF56219">
    <property type="entry name" value="DNase I-like"/>
    <property type="match status" value="1"/>
</dbReference>
<dbReference type="GO" id="GO:0016787">
    <property type="term" value="F:hydrolase activity"/>
    <property type="evidence" value="ECO:0007669"/>
    <property type="project" value="UniProtKB-KW"/>
</dbReference>
<evidence type="ECO:0000259" key="2">
    <source>
        <dbReference type="Pfam" id="PF03372"/>
    </source>
</evidence>
<dbReference type="PANTHER" id="PTHR15822">
    <property type="entry name" value="TRAF AND TNF RECEPTOR-ASSOCIATED PROTEIN"/>
    <property type="match status" value="1"/>
</dbReference>
<dbReference type="Gene3D" id="3.60.10.10">
    <property type="entry name" value="Endonuclease/exonuclease/phosphatase"/>
    <property type="match status" value="1"/>
</dbReference>
<proteinExistence type="predicted"/>
<dbReference type="InterPro" id="IPR036691">
    <property type="entry name" value="Endo/exonu/phosph_ase_sf"/>
</dbReference>
<reference evidence="3 4" key="1">
    <citation type="submission" date="2021-01" db="EMBL/GenBank/DDBJ databases">
        <title>Genomic Encyclopedia of Type Strains, Phase IV (KMG-IV): sequencing the most valuable type-strain genomes for metagenomic binning, comparative biology and taxonomic classification.</title>
        <authorList>
            <person name="Goeker M."/>
        </authorList>
    </citation>
    <scope>NUCLEOTIDE SEQUENCE [LARGE SCALE GENOMIC DNA]</scope>
    <source>
        <strain evidence="3 4">DSM 25879</strain>
    </source>
</reference>
<keyword evidence="4" id="KW-1185">Reference proteome</keyword>
<keyword evidence="1 3" id="KW-0378">Hydrolase</keyword>
<name>A0ABS2NVR7_9BACI</name>